<comment type="similarity">
    <text evidence="2 8">Belongs to the bacterial ribosomal protein bS20 family.</text>
</comment>
<keyword evidence="6 8" id="KW-0687">Ribonucleoprotein</keyword>
<accession>A0A0G3WI91</accession>
<dbReference type="GO" id="GO:0015935">
    <property type="term" value="C:small ribosomal subunit"/>
    <property type="evidence" value="ECO:0007669"/>
    <property type="project" value="TreeGrafter"/>
</dbReference>
<evidence type="ECO:0000256" key="3">
    <source>
        <dbReference type="ARBA" id="ARBA00022730"/>
    </source>
</evidence>
<keyword evidence="11" id="KW-1185">Reference proteome</keyword>
<dbReference type="STRING" id="1408281.Epro_0221"/>
<evidence type="ECO:0000256" key="9">
    <source>
        <dbReference type="SAM" id="MobiDB-lite"/>
    </source>
</evidence>
<gene>
    <name evidence="8 10" type="primary">rpsT</name>
    <name evidence="10" type="ORF">Epro_0221</name>
</gene>
<evidence type="ECO:0000313" key="11">
    <source>
        <dbReference type="Proteomes" id="UP000035337"/>
    </source>
</evidence>
<dbReference type="SUPFAM" id="SSF46992">
    <property type="entry name" value="Ribosomal protein S20"/>
    <property type="match status" value="1"/>
</dbReference>
<comment type="function">
    <text evidence="1 8">Binds directly to 16S ribosomal RNA.</text>
</comment>
<proteinExistence type="inferred from homology"/>
<evidence type="ECO:0000256" key="4">
    <source>
        <dbReference type="ARBA" id="ARBA00022884"/>
    </source>
</evidence>
<evidence type="ECO:0000256" key="1">
    <source>
        <dbReference type="ARBA" id="ARBA00003134"/>
    </source>
</evidence>
<dbReference type="EMBL" id="CP009498">
    <property type="protein sequence ID" value="AKL97600.1"/>
    <property type="molecule type" value="Genomic_DNA"/>
</dbReference>
<evidence type="ECO:0000256" key="5">
    <source>
        <dbReference type="ARBA" id="ARBA00022980"/>
    </source>
</evidence>
<dbReference type="NCBIfam" id="TIGR00029">
    <property type="entry name" value="S20"/>
    <property type="match status" value="1"/>
</dbReference>
<dbReference type="AlphaFoldDB" id="A0A0G3WI91"/>
<dbReference type="GO" id="GO:0006412">
    <property type="term" value="P:translation"/>
    <property type="evidence" value="ECO:0007669"/>
    <property type="project" value="UniProtKB-UniRule"/>
</dbReference>
<dbReference type="OrthoDB" id="9808392at2"/>
<dbReference type="InterPro" id="IPR002583">
    <property type="entry name" value="Ribosomal_bS20"/>
</dbReference>
<evidence type="ECO:0000313" key="10">
    <source>
        <dbReference type="EMBL" id="AKL97600.1"/>
    </source>
</evidence>
<keyword evidence="4 8" id="KW-0694">RNA-binding</keyword>
<dbReference type="PANTHER" id="PTHR33398">
    <property type="entry name" value="30S RIBOSOMAL PROTEIN S20"/>
    <property type="match status" value="1"/>
</dbReference>
<evidence type="ECO:0000256" key="6">
    <source>
        <dbReference type="ARBA" id="ARBA00023274"/>
    </source>
</evidence>
<evidence type="ECO:0000256" key="8">
    <source>
        <dbReference type="HAMAP-Rule" id="MF_00500"/>
    </source>
</evidence>
<organism evidence="10 11">
    <name type="scientific">Endomicrobium proavitum</name>
    <dbReference type="NCBI Taxonomy" id="1408281"/>
    <lineage>
        <taxon>Bacteria</taxon>
        <taxon>Pseudomonadati</taxon>
        <taxon>Elusimicrobiota</taxon>
        <taxon>Endomicrobiia</taxon>
        <taxon>Endomicrobiales</taxon>
        <taxon>Endomicrobiaceae</taxon>
        <taxon>Endomicrobium</taxon>
    </lineage>
</organism>
<feature type="compositionally biased region" description="Basic and acidic residues" evidence="9">
    <location>
        <begin position="12"/>
        <end position="27"/>
    </location>
</feature>
<dbReference type="GO" id="GO:0003735">
    <property type="term" value="F:structural constituent of ribosome"/>
    <property type="evidence" value="ECO:0007669"/>
    <property type="project" value="InterPro"/>
</dbReference>
<feature type="region of interest" description="Disordered" evidence="9">
    <location>
        <begin position="1"/>
        <end position="27"/>
    </location>
</feature>
<reference evidence="10 11" key="1">
    <citation type="submission" date="2014-09" db="EMBL/GenBank/DDBJ databases">
        <title>Complete genome sequence of Endomicrobium proavitum.</title>
        <authorList>
            <person name="Zheng H."/>
        </authorList>
    </citation>
    <scope>NUCLEOTIDE SEQUENCE [LARGE SCALE GENOMIC DNA]</scope>
    <source>
        <strain evidence="10 11">Rsa215</strain>
    </source>
</reference>
<keyword evidence="5 8" id="KW-0689">Ribosomal protein</keyword>
<dbReference type="KEGG" id="epo:Epro_0221"/>
<dbReference type="HAMAP" id="MF_00500">
    <property type="entry name" value="Ribosomal_bS20"/>
    <property type="match status" value="1"/>
</dbReference>
<dbReference type="Proteomes" id="UP000035337">
    <property type="component" value="Chromosome"/>
</dbReference>
<dbReference type="Gene3D" id="1.20.58.110">
    <property type="entry name" value="Ribosomal protein S20"/>
    <property type="match status" value="1"/>
</dbReference>
<evidence type="ECO:0000256" key="2">
    <source>
        <dbReference type="ARBA" id="ARBA00007634"/>
    </source>
</evidence>
<name>A0A0G3WI91_9BACT</name>
<sequence length="95" mass="10446">MAKLKTGRHTSALKEARKSKTRTDRNVAVKSKIKTALKKVEAAVKANDLKAAQDALKTAFSQWDRAAKKNVIHYKAAANQKARLSKKVASLSKTK</sequence>
<dbReference type="RefSeq" id="WP_052569801.1">
    <property type="nucleotide sequence ID" value="NZ_CP009498.1"/>
</dbReference>
<dbReference type="GO" id="GO:0070181">
    <property type="term" value="F:small ribosomal subunit rRNA binding"/>
    <property type="evidence" value="ECO:0007669"/>
    <property type="project" value="TreeGrafter"/>
</dbReference>
<dbReference type="PANTHER" id="PTHR33398:SF1">
    <property type="entry name" value="SMALL RIBOSOMAL SUBUNIT PROTEIN BS20C"/>
    <property type="match status" value="1"/>
</dbReference>
<dbReference type="InterPro" id="IPR036510">
    <property type="entry name" value="Ribosomal_bS20_sf"/>
</dbReference>
<keyword evidence="3 8" id="KW-0699">rRNA-binding</keyword>
<evidence type="ECO:0000256" key="7">
    <source>
        <dbReference type="ARBA" id="ARBA00035136"/>
    </source>
</evidence>
<dbReference type="Pfam" id="PF01649">
    <property type="entry name" value="Ribosomal_S20p"/>
    <property type="match status" value="1"/>
</dbReference>
<protein>
    <recommendedName>
        <fullName evidence="7 8">Small ribosomal subunit protein bS20</fullName>
    </recommendedName>
</protein>